<organism evidence="4">
    <name type="scientific">Schistocephalus solidus</name>
    <name type="common">Tapeworm</name>
    <dbReference type="NCBI Taxonomy" id="70667"/>
    <lineage>
        <taxon>Eukaryota</taxon>
        <taxon>Metazoa</taxon>
        <taxon>Spiralia</taxon>
        <taxon>Lophotrochozoa</taxon>
        <taxon>Platyhelminthes</taxon>
        <taxon>Cestoda</taxon>
        <taxon>Eucestoda</taxon>
        <taxon>Diphyllobothriidea</taxon>
        <taxon>Diphyllobothriidae</taxon>
        <taxon>Schistocephalus</taxon>
    </lineage>
</organism>
<evidence type="ECO:0000313" key="3">
    <source>
        <dbReference type="Proteomes" id="UP000275846"/>
    </source>
</evidence>
<dbReference type="FunFam" id="2.170.150.20:FF:000007">
    <property type="entry name" value="Protein cereblon"/>
    <property type="match status" value="1"/>
</dbReference>
<proteinExistence type="predicted"/>
<evidence type="ECO:0000313" key="2">
    <source>
        <dbReference type="EMBL" id="VDM01416.1"/>
    </source>
</evidence>
<dbReference type="PROSITE" id="PS51788">
    <property type="entry name" value="CULT"/>
    <property type="match status" value="1"/>
</dbReference>
<dbReference type="OrthoDB" id="267517at2759"/>
<name>A0A183TEY5_SCHSO</name>
<reference evidence="4" key="1">
    <citation type="submission" date="2016-06" db="UniProtKB">
        <authorList>
            <consortium name="WormBaseParasite"/>
        </authorList>
    </citation>
    <scope>IDENTIFICATION</scope>
</reference>
<keyword evidence="3" id="KW-1185">Reference proteome</keyword>
<dbReference type="STRING" id="70667.A0A183TEY5"/>
<sequence length="132" mass="14836">MMSSLYPAVWWTQGRRLVCEVVCSDSRLALHLSHCLLSRPPQPDVKTASIIPEAGSDVLADKLLDEVCEVFLPLHLCRYAWTIAQCAGCYNHVGWLFTATSEDLRPRMFWGIKRDAIVPSSEDSSTPSRLML</sequence>
<dbReference type="InterPro" id="IPR034750">
    <property type="entry name" value="CULT"/>
</dbReference>
<gene>
    <name evidence="2" type="ORF">SSLN_LOCUS15030</name>
</gene>
<dbReference type="Gene3D" id="2.170.150.20">
    <property type="entry name" value="Peptide methionine sulfoxide reductase"/>
    <property type="match status" value="1"/>
</dbReference>
<dbReference type="EMBL" id="UYSU01039535">
    <property type="protein sequence ID" value="VDM01416.1"/>
    <property type="molecule type" value="Genomic_DNA"/>
</dbReference>
<dbReference type="AlphaFoldDB" id="A0A183TEY5"/>
<accession>A0A183TEY5</accession>
<dbReference type="WBParaSite" id="SSLN_0001559701-mRNA-1">
    <property type="protein sequence ID" value="SSLN_0001559701-mRNA-1"/>
    <property type="gene ID" value="SSLN_0001559701"/>
</dbReference>
<protein>
    <submittedName>
        <fullName evidence="4">CULT domain-containing protein</fullName>
    </submittedName>
</protein>
<feature type="domain" description="CULT" evidence="1">
    <location>
        <begin position="1"/>
        <end position="121"/>
    </location>
</feature>
<reference evidence="2 3" key="2">
    <citation type="submission" date="2018-11" db="EMBL/GenBank/DDBJ databases">
        <authorList>
            <consortium name="Pathogen Informatics"/>
        </authorList>
    </citation>
    <scope>NUCLEOTIDE SEQUENCE [LARGE SCALE GENOMIC DNA]</scope>
    <source>
        <strain evidence="2 3">NST_G2</strain>
    </source>
</reference>
<evidence type="ECO:0000259" key="1">
    <source>
        <dbReference type="PROSITE" id="PS51788"/>
    </source>
</evidence>
<evidence type="ECO:0000313" key="4">
    <source>
        <dbReference type="WBParaSite" id="SSLN_0001559701-mRNA-1"/>
    </source>
</evidence>
<dbReference type="Proteomes" id="UP000275846">
    <property type="component" value="Unassembled WGS sequence"/>
</dbReference>